<organism evidence="3 4">
    <name type="scientific">Pseudocohnilembus persalinus</name>
    <name type="common">Ciliate</name>
    <dbReference type="NCBI Taxonomy" id="266149"/>
    <lineage>
        <taxon>Eukaryota</taxon>
        <taxon>Sar</taxon>
        <taxon>Alveolata</taxon>
        <taxon>Ciliophora</taxon>
        <taxon>Intramacronucleata</taxon>
        <taxon>Oligohymenophorea</taxon>
        <taxon>Scuticociliatia</taxon>
        <taxon>Philasterida</taxon>
        <taxon>Pseudocohnilembidae</taxon>
        <taxon>Pseudocohnilembus</taxon>
    </lineage>
</organism>
<keyword evidence="4" id="KW-1185">Reference proteome</keyword>
<proteinExistence type="predicted"/>
<accession>A0A0V0QSK6</accession>
<gene>
    <name evidence="3" type="ORF">PPERSA_00561</name>
</gene>
<reference evidence="3 4" key="1">
    <citation type="journal article" date="2015" name="Sci. Rep.">
        <title>Genome of the facultative scuticociliatosis pathogen Pseudocohnilembus persalinus provides insight into its virulence through horizontal gene transfer.</title>
        <authorList>
            <person name="Xiong J."/>
            <person name="Wang G."/>
            <person name="Cheng J."/>
            <person name="Tian M."/>
            <person name="Pan X."/>
            <person name="Warren A."/>
            <person name="Jiang C."/>
            <person name="Yuan D."/>
            <person name="Miao W."/>
        </authorList>
    </citation>
    <scope>NUCLEOTIDE SEQUENCE [LARGE SCALE GENOMIC DNA]</scope>
    <source>
        <strain evidence="3">36N120E</strain>
    </source>
</reference>
<feature type="coiled-coil region" evidence="1">
    <location>
        <begin position="392"/>
        <end position="426"/>
    </location>
</feature>
<keyword evidence="1" id="KW-0175">Coiled coil</keyword>
<feature type="region of interest" description="Disordered" evidence="2">
    <location>
        <begin position="117"/>
        <end position="148"/>
    </location>
</feature>
<feature type="compositionally biased region" description="Low complexity" evidence="2">
    <location>
        <begin position="126"/>
        <end position="148"/>
    </location>
</feature>
<evidence type="ECO:0000313" key="3">
    <source>
        <dbReference type="EMBL" id="KRX05260.1"/>
    </source>
</evidence>
<feature type="compositionally biased region" description="Polar residues" evidence="2">
    <location>
        <begin position="301"/>
        <end position="319"/>
    </location>
</feature>
<dbReference type="InParanoid" id="A0A0V0QSK6"/>
<sequence length="636" mass="75226">MSLQQEEVENLEYGQKEKNLQIINFLENLGILDENKKQILIQQISSKKLVFALADFFKKLNPSECYDLAVRLINQFQIKQDLQTKEKQSLNSINSQQIQTKQQNKKQINSQIQELEEDKNEDMCTQQQNEQNQKNNYYSDNTYYSNSNQNIKDKINTLQSEKELKQSQQQQDNNFNNTQIHQNFNSNNSVNNNNFLQQPQIIFKTFGNNDESLNKIYNSQQFSQHLQSMQQNPQENQQNLYQNQIDKNAIKVLNNEDNSFIDENQNDEYSNQVSIMDEDKFYEENEQQDKPINLYDDINKNNDSNFNQECNSNSFLTRSSPNKQENQNNLNNISGISNISAIQKNTHRFMYQGNQNLENTEIINQNSFLNFDKNLQNQQNSQNQKGQISSKAQDILNRMKKEINKNQNYQGQNEKKQNVHEKLYQQSSVRKQQQELLQQFNKDKELNHCTFKPKINRNYSSKNLNKSENDINKDNIQLQINQNQDISAKKQNIAKEYNKNISVFEKLYNQQEQLKDKQKQWQDMKKHQSLKDCSFQPKLIAKQYNSKNNNNNSNIQEKENIPAYERLYQQGKQMEDKKQNKIDEKNQQELSQFYQNNKGVNIPIIPQMPVGSYIDSSALIQNLKQQNEDVNELSFE</sequence>
<feature type="region of interest" description="Disordered" evidence="2">
    <location>
        <begin position="298"/>
        <end position="332"/>
    </location>
</feature>
<dbReference type="EMBL" id="LDAU01000109">
    <property type="protein sequence ID" value="KRX05260.1"/>
    <property type="molecule type" value="Genomic_DNA"/>
</dbReference>
<dbReference type="AlphaFoldDB" id="A0A0V0QSK6"/>
<comment type="caution">
    <text evidence="3">The sequence shown here is derived from an EMBL/GenBank/DDBJ whole genome shotgun (WGS) entry which is preliminary data.</text>
</comment>
<evidence type="ECO:0000256" key="2">
    <source>
        <dbReference type="SAM" id="MobiDB-lite"/>
    </source>
</evidence>
<dbReference type="Proteomes" id="UP000054937">
    <property type="component" value="Unassembled WGS sequence"/>
</dbReference>
<protein>
    <submittedName>
        <fullName evidence="3">Uncharacterized protein</fullName>
    </submittedName>
</protein>
<name>A0A0V0QSK6_PSEPJ</name>
<evidence type="ECO:0000256" key="1">
    <source>
        <dbReference type="SAM" id="Coils"/>
    </source>
</evidence>
<feature type="compositionally biased region" description="Low complexity" evidence="2">
    <location>
        <begin position="320"/>
        <end position="332"/>
    </location>
</feature>
<evidence type="ECO:0000313" key="4">
    <source>
        <dbReference type="Proteomes" id="UP000054937"/>
    </source>
</evidence>
<dbReference type="OMA" id="NEDMCTQ"/>